<feature type="transmembrane region" description="Helical" evidence="2">
    <location>
        <begin position="21"/>
        <end position="39"/>
    </location>
</feature>
<reference evidence="3" key="1">
    <citation type="journal article" date="2023" name="Mol. Phylogenet. Evol.">
        <title>Genome-scale phylogeny and comparative genomics of the fungal order Sordariales.</title>
        <authorList>
            <person name="Hensen N."/>
            <person name="Bonometti L."/>
            <person name="Westerberg I."/>
            <person name="Brannstrom I.O."/>
            <person name="Guillou S."/>
            <person name="Cros-Aarteil S."/>
            <person name="Calhoun S."/>
            <person name="Haridas S."/>
            <person name="Kuo A."/>
            <person name="Mondo S."/>
            <person name="Pangilinan J."/>
            <person name="Riley R."/>
            <person name="LaButti K."/>
            <person name="Andreopoulos B."/>
            <person name="Lipzen A."/>
            <person name="Chen C."/>
            <person name="Yan M."/>
            <person name="Daum C."/>
            <person name="Ng V."/>
            <person name="Clum A."/>
            <person name="Steindorff A."/>
            <person name="Ohm R.A."/>
            <person name="Martin F."/>
            <person name="Silar P."/>
            <person name="Natvig D.O."/>
            <person name="Lalanne C."/>
            <person name="Gautier V."/>
            <person name="Ament-Velasquez S.L."/>
            <person name="Kruys A."/>
            <person name="Hutchinson M.I."/>
            <person name="Powell A.J."/>
            <person name="Barry K."/>
            <person name="Miller A.N."/>
            <person name="Grigoriev I.V."/>
            <person name="Debuchy R."/>
            <person name="Gladieux P."/>
            <person name="Hiltunen Thoren M."/>
            <person name="Johannesson H."/>
        </authorList>
    </citation>
    <scope>NUCLEOTIDE SEQUENCE</scope>
    <source>
        <strain evidence="3">PSN293</strain>
    </source>
</reference>
<feature type="transmembrane region" description="Helical" evidence="2">
    <location>
        <begin position="135"/>
        <end position="159"/>
    </location>
</feature>
<evidence type="ECO:0000256" key="2">
    <source>
        <dbReference type="SAM" id="Phobius"/>
    </source>
</evidence>
<dbReference type="Proteomes" id="UP001301769">
    <property type="component" value="Unassembled WGS sequence"/>
</dbReference>
<evidence type="ECO:0000313" key="3">
    <source>
        <dbReference type="EMBL" id="KAK4214421.1"/>
    </source>
</evidence>
<name>A0AAN6Y928_9PEZI</name>
<keyword evidence="2" id="KW-0472">Membrane</keyword>
<protein>
    <submittedName>
        <fullName evidence="3">Uncharacterized protein</fullName>
    </submittedName>
</protein>
<reference evidence="3" key="2">
    <citation type="submission" date="2023-05" db="EMBL/GenBank/DDBJ databases">
        <authorList>
            <consortium name="Lawrence Berkeley National Laboratory"/>
            <person name="Steindorff A."/>
            <person name="Hensen N."/>
            <person name="Bonometti L."/>
            <person name="Westerberg I."/>
            <person name="Brannstrom I.O."/>
            <person name="Guillou S."/>
            <person name="Cros-Aarteil S."/>
            <person name="Calhoun S."/>
            <person name="Haridas S."/>
            <person name="Kuo A."/>
            <person name="Mondo S."/>
            <person name="Pangilinan J."/>
            <person name="Riley R."/>
            <person name="Labutti K."/>
            <person name="Andreopoulos B."/>
            <person name="Lipzen A."/>
            <person name="Chen C."/>
            <person name="Yanf M."/>
            <person name="Daum C."/>
            <person name="Ng V."/>
            <person name="Clum A."/>
            <person name="Ohm R."/>
            <person name="Martin F."/>
            <person name="Silar P."/>
            <person name="Natvig D."/>
            <person name="Lalanne C."/>
            <person name="Gautier V."/>
            <person name="Ament-Velasquez S.L."/>
            <person name="Kruys A."/>
            <person name="Hutchinson M.I."/>
            <person name="Powell A.J."/>
            <person name="Barry K."/>
            <person name="Miller A.N."/>
            <person name="Grigoriev I.V."/>
            <person name="Debuchy R."/>
            <person name="Gladieux P."/>
            <person name="Thoren M.H."/>
            <person name="Johannesson H."/>
        </authorList>
    </citation>
    <scope>NUCLEOTIDE SEQUENCE</scope>
    <source>
        <strain evidence="3">PSN293</strain>
    </source>
</reference>
<feature type="transmembrane region" description="Helical" evidence="2">
    <location>
        <begin position="85"/>
        <end position="106"/>
    </location>
</feature>
<dbReference type="AlphaFoldDB" id="A0AAN6Y928"/>
<dbReference type="EMBL" id="MU858094">
    <property type="protein sequence ID" value="KAK4214421.1"/>
    <property type="molecule type" value="Genomic_DNA"/>
</dbReference>
<proteinExistence type="predicted"/>
<evidence type="ECO:0000313" key="4">
    <source>
        <dbReference type="Proteomes" id="UP001301769"/>
    </source>
</evidence>
<keyword evidence="2" id="KW-1133">Transmembrane helix</keyword>
<keyword evidence="2" id="KW-0812">Transmembrane</keyword>
<feature type="region of interest" description="Disordered" evidence="1">
    <location>
        <begin position="173"/>
        <end position="252"/>
    </location>
</feature>
<gene>
    <name evidence="3" type="ORF">QBC37DRAFT_387196</name>
</gene>
<organism evidence="3 4">
    <name type="scientific">Rhypophila decipiens</name>
    <dbReference type="NCBI Taxonomy" id="261697"/>
    <lineage>
        <taxon>Eukaryota</taxon>
        <taxon>Fungi</taxon>
        <taxon>Dikarya</taxon>
        <taxon>Ascomycota</taxon>
        <taxon>Pezizomycotina</taxon>
        <taxon>Sordariomycetes</taxon>
        <taxon>Sordariomycetidae</taxon>
        <taxon>Sordariales</taxon>
        <taxon>Naviculisporaceae</taxon>
        <taxon>Rhypophila</taxon>
    </lineage>
</organism>
<comment type="caution">
    <text evidence="3">The sequence shown here is derived from an EMBL/GenBank/DDBJ whole genome shotgun (WGS) entry which is preliminary data.</text>
</comment>
<accession>A0AAN6Y928</accession>
<keyword evidence="4" id="KW-1185">Reference proteome</keyword>
<evidence type="ECO:0000256" key="1">
    <source>
        <dbReference type="SAM" id="MobiDB-lite"/>
    </source>
</evidence>
<sequence length="252" mass="27818">MKPWARGRRFWNLYTQLGLRLSILLAYIIALSVLLRGSATLGATYILSYSMLAVSIVYNGGHVWRLYHLLAVERRPGQSKEDVGCVICLEVAAVIATSLVGFGILLVDTGNWDLTGCGTPECEERREVYRAQAEYAFYAACCLWAVAGLHFFSIVFVSIQCCVNKGLDRPQPAVNAARRRRAGNNLSYPPDNEQNRAEEDDGHELPAYRPPESTTSIVASRLSDEPPAYIERPSSPETTGPAAEQASNPHTR</sequence>
<feature type="transmembrane region" description="Helical" evidence="2">
    <location>
        <begin position="45"/>
        <end position="64"/>
    </location>
</feature>